<evidence type="ECO:0000256" key="1">
    <source>
        <dbReference type="SAM" id="MobiDB-lite"/>
    </source>
</evidence>
<feature type="non-terminal residue" evidence="2">
    <location>
        <position position="871"/>
    </location>
</feature>
<gene>
    <name evidence="2" type="ORF">AK812_SmicGene45790</name>
</gene>
<organism evidence="2 3">
    <name type="scientific">Symbiodinium microadriaticum</name>
    <name type="common">Dinoflagellate</name>
    <name type="synonym">Zooxanthella microadriatica</name>
    <dbReference type="NCBI Taxonomy" id="2951"/>
    <lineage>
        <taxon>Eukaryota</taxon>
        <taxon>Sar</taxon>
        <taxon>Alveolata</taxon>
        <taxon>Dinophyceae</taxon>
        <taxon>Suessiales</taxon>
        <taxon>Symbiodiniaceae</taxon>
        <taxon>Symbiodinium</taxon>
    </lineage>
</organism>
<evidence type="ECO:0000313" key="3">
    <source>
        <dbReference type="Proteomes" id="UP000186817"/>
    </source>
</evidence>
<evidence type="ECO:0000313" key="2">
    <source>
        <dbReference type="EMBL" id="OLP74619.1"/>
    </source>
</evidence>
<feature type="compositionally biased region" description="Polar residues" evidence="1">
    <location>
        <begin position="643"/>
        <end position="657"/>
    </location>
</feature>
<dbReference type="EMBL" id="LSRX01003451">
    <property type="protein sequence ID" value="OLP74619.1"/>
    <property type="molecule type" value="Genomic_DNA"/>
</dbReference>
<proteinExistence type="predicted"/>
<dbReference type="AlphaFoldDB" id="A0A1Q9BVB3"/>
<dbReference type="OrthoDB" id="10284618at2759"/>
<sequence length="871" mass="100785">MKLDRAPGDVQISDLPIRRLEPTLAKVEQFTDILFQHPVNFDEGLFANMYKLCYEGKYGQLPPPFCLAKSPNYPFTIQFVILPSPAPEDADPNVNYHHIIKHVYLHRNKQNARDCVAMCYGDPMRFEWGNRGILENWPEAKVKEALHNHMKGRQNAKTLEFWPFTFKTFVPWFMDLVLAKMLPSMRQNSITWIGRTRTGKSLGSKIVLFMQSKFEIEAASRSDIIPSIVTAKHLDFFKAEPLTRFKPGVFDDGLLQRMGAGRHACNNPYDRDVDVDLYKTMSASKLWQANHDKFLKLIKPSFLAVEDDEDMARTHLIVITDNGLYYRLASTSKDPVSFIAWDPKEPKDLMDAAHQPIFRKYKMNPHLQEYPENYDEDLAWSQELLRRLLNGENIPRSITVRLATNVFGTSSERGLDHVPDTLEQDLEILVDMQPDDMDITEFHPYTYAMAVHFETRDDFLKAVERCDFINRADFLRIVKNSLVGNMGSLPNTETTKALLVAQHFRLVPPSYECEECDSNYILSCRRGRYQWRGPRYDGGCPRCNGKEYNAAAIGFFKGEYQTLWLDKLDALVMWVKDYSRTTICIELHDHHHATIDGWPASFQHVVSNWAKLQLDSGFNHPFFKDMEMQPHMRRRVSLKKPASHTTQKRPATQQRPSTVVLKKPSTALQKHILKKNQKRIFIADESFLNKKKPGKLSKYGRPQKDQIWIWGAVLENNIKTHFLFRILEHPADALDGKPRGHKEMLRNIRSLGLRSGDTFVSDKWKATVSSLKAYHVETGLTTRTLPHEVVNHSEGEIVNSNGFTTNPIEAKWAVMKRWIRKRGGGVLPKHGDREKWAALIYEYQGRNLLMTREHHGIHHDRIRVLRLRAVL</sequence>
<reference evidence="2 3" key="1">
    <citation type="submission" date="2016-02" db="EMBL/GenBank/DDBJ databases">
        <title>Genome analysis of coral dinoflagellate symbionts highlights evolutionary adaptations to a symbiotic lifestyle.</title>
        <authorList>
            <person name="Aranda M."/>
            <person name="Li Y."/>
            <person name="Liew Y.J."/>
            <person name="Baumgarten S."/>
            <person name="Simakov O."/>
            <person name="Wilson M."/>
            <person name="Piel J."/>
            <person name="Ashoor H."/>
            <person name="Bougouffa S."/>
            <person name="Bajic V.B."/>
            <person name="Ryu T."/>
            <person name="Ravasi T."/>
            <person name="Bayer T."/>
            <person name="Micklem G."/>
            <person name="Kim H."/>
            <person name="Bhak J."/>
            <person name="Lajeunesse T.C."/>
            <person name="Voolstra C.R."/>
        </authorList>
    </citation>
    <scope>NUCLEOTIDE SEQUENCE [LARGE SCALE GENOMIC DNA]</scope>
    <source>
        <strain evidence="2 3">CCMP2467</strain>
    </source>
</reference>
<dbReference type="Proteomes" id="UP000186817">
    <property type="component" value="Unassembled WGS sequence"/>
</dbReference>
<name>A0A1Q9BVB3_SYMMI</name>
<comment type="caution">
    <text evidence="2">The sequence shown here is derived from an EMBL/GenBank/DDBJ whole genome shotgun (WGS) entry which is preliminary data.</text>
</comment>
<protein>
    <submittedName>
        <fullName evidence="2">Uncharacterized protein</fullName>
    </submittedName>
</protein>
<accession>A0A1Q9BVB3</accession>
<feature type="region of interest" description="Disordered" evidence="1">
    <location>
        <begin position="634"/>
        <end position="658"/>
    </location>
</feature>
<keyword evidence="3" id="KW-1185">Reference proteome</keyword>